<dbReference type="InterPro" id="IPR007138">
    <property type="entry name" value="ABM_dom"/>
</dbReference>
<reference evidence="2 3" key="1">
    <citation type="submission" date="2018-06" db="EMBL/GenBank/DDBJ databases">
        <title>Phytoactinopolyspora halophila sp. nov., a novel halophilic actinomycete isolated from a saline soil in China.</title>
        <authorList>
            <person name="Tang S.-K."/>
        </authorList>
    </citation>
    <scope>NUCLEOTIDE SEQUENCE [LARGE SCALE GENOMIC DNA]</scope>
    <source>
        <strain evidence="2 3">YIM 96934</strain>
    </source>
</reference>
<keyword evidence="2" id="KW-0560">Oxidoreductase</keyword>
<dbReference type="AlphaFoldDB" id="A0A329QU87"/>
<dbReference type="GO" id="GO:0004497">
    <property type="term" value="F:monooxygenase activity"/>
    <property type="evidence" value="ECO:0007669"/>
    <property type="project" value="UniProtKB-KW"/>
</dbReference>
<organism evidence="2 3">
    <name type="scientific">Phytoactinopolyspora halophila</name>
    <dbReference type="NCBI Taxonomy" id="1981511"/>
    <lineage>
        <taxon>Bacteria</taxon>
        <taxon>Bacillati</taxon>
        <taxon>Actinomycetota</taxon>
        <taxon>Actinomycetes</taxon>
        <taxon>Jiangellales</taxon>
        <taxon>Jiangellaceae</taxon>
        <taxon>Phytoactinopolyspora</taxon>
    </lineage>
</organism>
<dbReference type="Proteomes" id="UP000250462">
    <property type="component" value="Unassembled WGS sequence"/>
</dbReference>
<keyword evidence="3" id="KW-1185">Reference proteome</keyword>
<evidence type="ECO:0000313" key="2">
    <source>
        <dbReference type="EMBL" id="RAW15621.1"/>
    </source>
</evidence>
<dbReference type="Gene3D" id="3.30.70.100">
    <property type="match status" value="1"/>
</dbReference>
<evidence type="ECO:0000259" key="1">
    <source>
        <dbReference type="PROSITE" id="PS51725"/>
    </source>
</evidence>
<proteinExistence type="predicted"/>
<evidence type="ECO:0000313" key="3">
    <source>
        <dbReference type="Proteomes" id="UP000250462"/>
    </source>
</evidence>
<protein>
    <submittedName>
        <fullName evidence="2">Antibiotic biosynthesis monooxygenase</fullName>
    </submittedName>
</protein>
<dbReference type="SUPFAM" id="SSF54909">
    <property type="entry name" value="Dimeric alpha+beta barrel"/>
    <property type="match status" value="1"/>
</dbReference>
<name>A0A329QU87_9ACTN</name>
<dbReference type="PROSITE" id="PS51725">
    <property type="entry name" value="ABM"/>
    <property type="match status" value="1"/>
</dbReference>
<accession>A0A329QU87</accession>
<dbReference type="InterPro" id="IPR011008">
    <property type="entry name" value="Dimeric_a/b-barrel"/>
</dbReference>
<feature type="domain" description="ABM" evidence="1">
    <location>
        <begin position="2"/>
        <end position="95"/>
    </location>
</feature>
<comment type="caution">
    <text evidence="2">The sequence shown here is derived from an EMBL/GenBank/DDBJ whole genome shotgun (WGS) entry which is preliminary data.</text>
</comment>
<gene>
    <name evidence="2" type="ORF">DPM12_08200</name>
</gene>
<dbReference type="Pfam" id="PF03992">
    <property type="entry name" value="ABM"/>
    <property type="match status" value="1"/>
</dbReference>
<sequence length="95" mass="10716">MWIIAGHLIVDAEHRDAFVDAHTDLVRRAREAPGCLDLAITADPVDPRRVNNYERWDSWESIEAWRAVAAAPDTGIDMIDGHVMAYEVATERSPF</sequence>
<dbReference type="OrthoDB" id="287932at2"/>
<dbReference type="EMBL" id="QMIG01000005">
    <property type="protein sequence ID" value="RAW15621.1"/>
    <property type="molecule type" value="Genomic_DNA"/>
</dbReference>
<keyword evidence="2" id="KW-0503">Monooxygenase</keyword>
<dbReference type="RefSeq" id="WP_112257822.1">
    <property type="nucleotide sequence ID" value="NZ_QMIG01000005.1"/>
</dbReference>